<dbReference type="EMBL" id="BLVP01000008">
    <property type="protein sequence ID" value="GFM36967.1"/>
    <property type="molecule type" value="Genomic_DNA"/>
</dbReference>
<organism evidence="7 8">
    <name type="scientific">Desulfovibrio psychrotolerans</name>
    <dbReference type="NCBI Taxonomy" id="415242"/>
    <lineage>
        <taxon>Bacteria</taxon>
        <taxon>Pseudomonadati</taxon>
        <taxon>Thermodesulfobacteriota</taxon>
        <taxon>Desulfovibrionia</taxon>
        <taxon>Desulfovibrionales</taxon>
        <taxon>Desulfovibrionaceae</taxon>
        <taxon>Desulfovibrio</taxon>
    </lineage>
</organism>
<feature type="transmembrane region" description="Helical" evidence="6">
    <location>
        <begin position="61"/>
        <end position="80"/>
    </location>
</feature>
<feature type="transmembrane region" description="Helical" evidence="6">
    <location>
        <begin position="271"/>
        <end position="293"/>
    </location>
</feature>
<evidence type="ECO:0000256" key="2">
    <source>
        <dbReference type="ARBA" id="ARBA00022475"/>
    </source>
</evidence>
<dbReference type="PANTHER" id="PTHR30213:SF0">
    <property type="entry name" value="UPF0761 MEMBRANE PROTEIN YIHY"/>
    <property type="match status" value="1"/>
</dbReference>
<gene>
    <name evidence="7" type="ORF">DSM19430T_16510</name>
</gene>
<evidence type="ECO:0000313" key="7">
    <source>
        <dbReference type="EMBL" id="GFM36967.1"/>
    </source>
</evidence>
<dbReference type="RefSeq" id="WP_174409630.1">
    <property type="nucleotide sequence ID" value="NZ_BLVP01000008.1"/>
</dbReference>
<dbReference type="Proteomes" id="UP000503820">
    <property type="component" value="Unassembled WGS sequence"/>
</dbReference>
<keyword evidence="8" id="KW-1185">Reference proteome</keyword>
<dbReference type="Gene3D" id="1.10.10.10">
    <property type="entry name" value="Winged helix-like DNA-binding domain superfamily/Winged helix DNA-binding domain"/>
    <property type="match status" value="1"/>
</dbReference>
<evidence type="ECO:0000256" key="3">
    <source>
        <dbReference type="ARBA" id="ARBA00022692"/>
    </source>
</evidence>
<evidence type="ECO:0000256" key="6">
    <source>
        <dbReference type="SAM" id="Phobius"/>
    </source>
</evidence>
<sequence>MSNTLFKERAGEIVRFVTRDIWLEDPGKYDRKRRSLAGLLKWLYLVVHGFVKDQCLLRASALTYTTVLSIVPFLAVAFSISKGMGLQNTEGLRTLLLNIAAGNEQTVDHILTYVNNTNVGTLGSIGMAALLLTVGSVMATIERAFNAVWGVTKGRSLWRKFTDFFSVALICPLILGVAFSVSVSMQNDAVLQKLLTYSTFNFAYLSLLKLIPFLMVAVTLLFLYIFIPNTRVRLSAALVGALIAAVLWKSVEGLYVTYQVGAARYNAIYGGFAQVPLFLVWVYICWVIVLLGVEISFALQNVRTFENEIRADTATREERDKLAALSMLLLTRSFDAGKGGVALAALSEALRAPVRLIQNVMDIMQQAGLAVQTCEDSPVYTLARPPESIRFTDIIFALASHRTQRGKQPMTARFGFINRTFRALYAGAVNSEANMTLREYCATVAPQGFGITDSAMSSADGQGDADSAAPGLSASQAAGGAAAGVVGGAAGASAVADMVETVTSG</sequence>
<dbReference type="NCBIfam" id="TIGR00765">
    <property type="entry name" value="yihY_not_rbn"/>
    <property type="match status" value="1"/>
</dbReference>
<name>A0A7J0BTC4_9BACT</name>
<feature type="transmembrane region" description="Helical" evidence="6">
    <location>
        <begin position="202"/>
        <end position="227"/>
    </location>
</feature>
<comment type="caution">
    <text evidence="7">The sequence shown here is derived from an EMBL/GenBank/DDBJ whole genome shotgun (WGS) entry which is preliminary data.</text>
</comment>
<comment type="subcellular location">
    <subcellularLocation>
        <location evidence="1">Cell membrane</location>
        <topology evidence="1">Multi-pass membrane protein</topology>
    </subcellularLocation>
</comment>
<dbReference type="InterPro" id="IPR017039">
    <property type="entry name" value="Virul_fac_BrkB"/>
</dbReference>
<evidence type="ECO:0000256" key="5">
    <source>
        <dbReference type="ARBA" id="ARBA00023136"/>
    </source>
</evidence>
<keyword evidence="4 6" id="KW-1133">Transmembrane helix</keyword>
<evidence type="ECO:0000256" key="4">
    <source>
        <dbReference type="ARBA" id="ARBA00022989"/>
    </source>
</evidence>
<feature type="transmembrane region" description="Helical" evidence="6">
    <location>
        <begin position="121"/>
        <end position="141"/>
    </location>
</feature>
<keyword evidence="3 6" id="KW-0812">Transmembrane</keyword>
<keyword evidence="5 6" id="KW-0472">Membrane</keyword>
<dbReference type="InterPro" id="IPR036388">
    <property type="entry name" value="WH-like_DNA-bd_sf"/>
</dbReference>
<evidence type="ECO:0000313" key="8">
    <source>
        <dbReference type="Proteomes" id="UP000503820"/>
    </source>
</evidence>
<accession>A0A7J0BTC4</accession>
<dbReference type="PANTHER" id="PTHR30213">
    <property type="entry name" value="INNER MEMBRANE PROTEIN YHJD"/>
    <property type="match status" value="1"/>
</dbReference>
<proteinExistence type="predicted"/>
<reference evidence="7 8" key="1">
    <citation type="submission" date="2020-05" db="EMBL/GenBank/DDBJ databases">
        <title>Draft genome sequence of Desulfovibrio psychrotolerans JS1T.</title>
        <authorList>
            <person name="Ueno A."/>
            <person name="Tamazawa S."/>
            <person name="Tamamura S."/>
            <person name="Murakami T."/>
            <person name="Kiyama T."/>
            <person name="Inomata H."/>
            <person name="Amano Y."/>
            <person name="Miyakawa K."/>
            <person name="Tamaki H."/>
            <person name="Naganuma T."/>
            <person name="Kaneko K."/>
        </authorList>
    </citation>
    <scope>NUCLEOTIDE SEQUENCE [LARGE SCALE GENOMIC DNA]</scope>
    <source>
        <strain evidence="7 8">JS1</strain>
    </source>
</reference>
<evidence type="ECO:0000256" key="1">
    <source>
        <dbReference type="ARBA" id="ARBA00004651"/>
    </source>
</evidence>
<dbReference type="AlphaFoldDB" id="A0A7J0BTC4"/>
<feature type="transmembrane region" description="Helical" evidence="6">
    <location>
        <begin position="234"/>
        <end position="251"/>
    </location>
</feature>
<protein>
    <submittedName>
        <fullName evidence="7">Uncharacterized protein</fullName>
    </submittedName>
</protein>
<keyword evidence="2" id="KW-1003">Cell membrane</keyword>
<feature type="transmembrane region" description="Helical" evidence="6">
    <location>
        <begin position="161"/>
        <end position="182"/>
    </location>
</feature>
<dbReference type="Pfam" id="PF03631">
    <property type="entry name" value="Virul_fac_BrkB"/>
    <property type="match status" value="1"/>
</dbReference>
<dbReference type="GO" id="GO:0005886">
    <property type="term" value="C:plasma membrane"/>
    <property type="evidence" value="ECO:0007669"/>
    <property type="project" value="UniProtKB-SubCell"/>
</dbReference>